<dbReference type="Pfam" id="PF07963">
    <property type="entry name" value="N_methyl"/>
    <property type="match status" value="1"/>
</dbReference>
<dbReference type="InterPro" id="IPR012902">
    <property type="entry name" value="N_methyl_site"/>
</dbReference>
<keyword evidence="1" id="KW-1133">Transmembrane helix</keyword>
<sequence length="139" mass="15742">MKVNMFKRKRFTLKRKGFTILELIVVMAVILVLSSFLVPKFNGYREKALKVKAIDTGRQIYTAAFVSRMESTDVYSEDSIKDAAKELVGIENITVANSGKDNIDINYIVDKKEYTLEVKDDSYAIKEKSGSQIYPTIAT</sequence>
<name>A0ABT4DEX3_9CLOT</name>
<dbReference type="NCBIfam" id="TIGR02532">
    <property type="entry name" value="IV_pilin_GFxxxE"/>
    <property type="match status" value="1"/>
</dbReference>
<gene>
    <name evidence="2" type="ORF">OW729_13630</name>
</gene>
<proteinExistence type="predicted"/>
<reference evidence="2" key="1">
    <citation type="submission" date="2022-12" db="EMBL/GenBank/DDBJ databases">
        <title>Clostridium sp. nov., isolated from industrial wastewater.</title>
        <authorList>
            <person name="Jiayan W."/>
        </authorList>
    </citation>
    <scope>NUCLEOTIDE SEQUENCE</scope>
    <source>
        <strain evidence="2">ZC22-4</strain>
    </source>
</reference>
<evidence type="ECO:0000313" key="2">
    <source>
        <dbReference type="EMBL" id="MCY6959656.1"/>
    </source>
</evidence>
<feature type="transmembrane region" description="Helical" evidence="1">
    <location>
        <begin position="20"/>
        <end position="38"/>
    </location>
</feature>
<dbReference type="EMBL" id="JAPQFJ010000014">
    <property type="protein sequence ID" value="MCY6959656.1"/>
    <property type="molecule type" value="Genomic_DNA"/>
</dbReference>
<keyword evidence="1" id="KW-0472">Membrane</keyword>
<dbReference type="Gene3D" id="3.30.700.10">
    <property type="entry name" value="Glycoprotein, Type 4 Pilin"/>
    <property type="match status" value="1"/>
</dbReference>
<dbReference type="InterPro" id="IPR045584">
    <property type="entry name" value="Pilin-like"/>
</dbReference>
<keyword evidence="3" id="KW-1185">Reference proteome</keyword>
<evidence type="ECO:0000313" key="3">
    <source>
        <dbReference type="Proteomes" id="UP001144612"/>
    </source>
</evidence>
<keyword evidence="1" id="KW-0812">Transmembrane</keyword>
<evidence type="ECO:0000256" key="1">
    <source>
        <dbReference type="SAM" id="Phobius"/>
    </source>
</evidence>
<dbReference type="Proteomes" id="UP001144612">
    <property type="component" value="Unassembled WGS sequence"/>
</dbReference>
<organism evidence="2 3">
    <name type="scientific">Clostridium brassicae</name>
    <dbReference type="NCBI Taxonomy" id="2999072"/>
    <lineage>
        <taxon>Bacteria</taxon>
        <taxon>Bacillati</taxon>
        <taxon>Bacillota</taxon>
        <taxon>Clostridia</taxon>
        <taxon>Eubacteriales</taxon>
        <taxon>Clostridiaceae</taxon>
        <taxon>Clostridium</taxon>
    </lineage>
</organism>
<accession>A0ABT4DEX3</accession>
<comment type="caution">
    <text evidence="2">The sequence shown here is derived from an EMBL/GenBank/DDBJ whole genome shotgun (WGS) entry which is preliminary data.</text>
</comment>
<protein>
    <submittedName>
        <fullName evidence="2">Type II secretion system protein</fullName>
    </submittedName>
</protein>
<dbReference type="RefSeq" id="WP_268062088.1">
    <property type="nucleotide sequence ID" value="NZ_JAPQFJ010000014.1"/>
</dbReference>
<dbReference type="SUPFAM" id="SSF54523">
    <property type="entry name" value="Pili subunits"/>
    <property type="match status" value="1"/>
</dbReference>